<sequence length="157" mass="18071">MPKKGEPLSDEHKEILAKAREKALAIRREKSKQKADIKLASQIEEREKHEKAQQIISKAVTKEEPITSEDIEESKHNSDNDVKNEIKLTKSKPKKTKPKKKIVYVEESSESEQEEVIVKRKKKGNNSKNDSKDDEVMSERDKLYLLAKKSLLGLNYS</sequence>
<feature type="compositionally biased region" description="Basic and acidic residues" evidence="1">
    <location>
        <begin position="26"/>
        <end position="52"/>
    </location>
</feature>
<evidence type="ECO:0000256" key="1">
    <source>
        <dbReference type="SAM" id="MobiDB-lite"/>
    </source>
</evidence>
<organism evidence="2 3">
    <name type="scientific">Cymbomonas tetramitiformis</name>
    <dbReference type="NCBI Taxonomy" id="36881"/>
    <lineage>
        <taxon>Eukaryota</taxon>
        <taxon>Viridiplantae</taxon>
        <taxon>Chlorophyta</taxon>
        <taxon>Pyramimonadophyceae</taxon>
        <taxon>Pyramimonadales</taxon>
        <taxon>Pyramimonadaceae</taxon>
        <taxon>Cymbomonas</taxon>
    </lineage>
</organism>
<comment type="caution">
    <text evidence="2">The sequence shown here is derived from an EMBL/GenBank/DDBJ whole genome shotgun (WGS) entry which is preliminary data.</text>
</comment>
<proteinExistence type="predicted"/>
<protein>
    <submittedName>
        <fullName evidence="2">Uncharacterized protein</fullName>
    </submittedName>
</protein>
<gene>
    <name evidence="2" type="ORF">CYMTET_18387</name>
</gene>
<reference evidence="2 3" key="1">
    <citation type="journal article" date="2015" name="Genome Biol. Evol.">
        <title>Comparative Genomics of a Bacterivorous Green Alga Reveals Evolutionary Causalities and Consequences of Phago-Mixotrophic Mode of Nutrition.</title>
        <authorList>
            <person name="Burns J.A."/>
            <person name="Paasch A."/>
            <person name="Narechania A."/>
            <person name="Kim E."/>
        </authorList>
    </citation>
    <scope>NUCLEOTIDE SEQUENCE [LARGE SCALE GENOMIC DNA]</scope>
    <source>
        <strain evidence="2 3">PLY_AMNH</strain>
    </source>
</reference>
<evidence type="ECO:0000313" key="2">
    <source>
        <dbReference type="EMBL" id="KAK3273373.1"/>
    </source>
</evidence>
<dbReference type="AlphaFoldDB" id="A0AAE0G8C8"/>
<feature type="compositionally biased region" description="Basic and acidic residues" evidence="1">
    <location>
        <begin position="129"/>
        <end position="140"/>
    </location>
</feature>
<feature type="compositionally biased region" description="Basic and acidic residues" evidence="1">
    <location>
        <begin position="73"/>
        <end position="88"/>
    </location>
</feature>
<feature type="region of interest" description="Disordered" evidence="1">
    <location>
        <begin position="26"/>
        <end position="140"/>
    </location>
</feature>
<keyword evidence="3" id="KW-1185">Reference proteome</keyword>
<dbReference type="EMBL" id="LGRX02008506">
    <property type="protein sequence ID" value="KAK3273373.1"/>
    <property type="molecule type" value="Genomic_DNA"/>
</dbReference>
<name>A0AAE0G8C8_9CHLO</name>
<accession>A0AAE0G8C8</accession>
<dbReference type="Proteomes" id="UP001190700">
    <property type="component" value="Unassembled WGS sequence"/>
</dbReference>
<feature type="compositionally biased region" description="Basic residues" evidence="1">
    <location>
        <begin position="89"/>
        <end position="102"/>
    </location>
</feature>
<evidence type="ECO:0000313" key="3">
    <source>
        <dbReference type="Proteomes" id="UP001190700"/>
    </source>
</evidence>